<dbReference type="OrthoDB" id="6425040at2759"/>
<evidence type="ECO:0000313" key="2">
    <source>
        <dbReference type="Proteomes" id="UP000887013"/>
    </source>
</evidence>
<dbReference type="Proteomes" id="UP000887013">
    <property type="component" value="Unassembled WGS sequence"/>
</dbReference>
<reference evidence="1" key="1">
    <citation type="submission" date="2020-08" db="EMBL/GenBank/DDBJ databases">
        <title>Multicomponent nature underlies the extraordinary mechanical properties of spider dragline silk.</title>
        <authorList>
            <person name="Kono N."/>
            <person name="Nakamura H."/>
            <person name="Mori M."/>
            <person name="Yoshida Y."/>
            <person name="Ohtoshi R."/>
            <person name="Malay A.D."/>
            <person name="Moran D.A.P."/>
            <person name="Tomita M."/>
            <person name="Numata K."/>
            <person name="Arakawa K."/>
        </authorList>
    </citation>
    <scope>NUCLEOTIDE SEQUENCE</scope>
</reference>
<gene>
    <name evidence="1" type="primary">AVEN_267832_1</name>
    <name evidence="1" type="ORF">NPIL_584221</name>
</gene>
<dbReference type="PANTHER" id="PTHR47326">
    <property type="entry name" value="TRANSPOSABLE ELEMENT TC3 TRANSPOSASE-LIKE PROTEIN"/>
    <property type="match status" value="1"/>
</dbReference>
<organism evidence="1 2">
    <name type="scientific">Nephila pilipes</name>
    <name type="common">Giant wood spider</name>
    <name type="synonym">Nephila maculata</name>
    <dbReference type="NCBI Taxonomy" id="299642"/>
    <lineage>
        <taxon>Eukaryota</taxon>
        <taxon>Metazoa</taxon>
        <taxon>Ecdysozoa</taxon>
        <taxon>Arthropoda</taxon>
        <taxon>Chelicerata</taxon>
        <taxon>Arachnida</taxon>
        <taxon>Araneae</taxon>
        <taxon>Araneomorphae</taxon>
        <taxon>Entelegynae</taxon>
        <taxon>Araneoidea</taxon>
        <taxon>Nephilidae</taxon>
        <taxon>Nephila</taxon>
    </lineage>
</organism>
<dbReference type="EMBL" id="BMAW01095097">
    <property type="protein sequence ID" value="GFS68693.1"/>
    <property type="molecule type" value="Genomic_DNA"/>
</dbReference>
<protein>
    <submittedName>
        <fullName evidence="1">Uncharacterized protein</fullName>
    </submittedName>
</protein>
<keyword evidence="2" id="KW-1185">Reference proteome</keyword>
<comment type="caution">
    <text evidence="1">The sequence shown here is derived from an EMBL/GenBank/DDBJ whole genome shotgun (WGS) entry which is preliminary data.</text>
</comment>
<name>A0A8X6T1S7_NEPPI</name>
<dbReference type="AlphaFoldDB" id="A0A8X6T1S7"/>
<accession>A0A8X6T1S7</accession>
<dbReference type="PANTHER" id="PTHR47326:SF1">
    <property type="entry name" value="HTH PSQ-TYPE DOMAIN-CONTAINING PROTEIN"/>
    <property type="match status" value="1"/>
</dbReference>
<proteinExistence type="predicted"/>
<evidence type="ECO:0000313" key="1">
    <source>
        <dbReference type="EMBL" id="GFS68693.1"/>
    </source>
</evidence>
<sequence length="108" mass="12080">MLDVTTHFNPQFSATVLFTEEASYTQEGIFNIHNAHMCEVDNAHANIPWKSQQKLSVNGWAGILSPSCIDVKCTGHVAVRHEDDLSDFTYLGLNYLDVTYQRGCIGCE</sequence>